<keyword evidence="1" id="KW-1133">Transmembrane helix</keyword>
<dbReference type="Proteomes" id="UP000198534">
    <property type="component" value="Unassembled WGS sequence"/>
</dbReference>
<feature type="transmembrane region" description="Helical" evidence="1">
    <location>
        <begin position="6"/>
        <end position="24"/>
    </location>
</feature>
<feature type="transmembrane region" description="Helical" evidence="1">
    <location>
        <begin position="105"/>
        <end position="127"/>
    </location>
</feature>
<feature type="domain" description="DUF3899" evidence="2">
    <location>
        <begin position="32"/>
        <end position="122"/>
    </location>
</feature>
<gene>
    <name evidence="3" type="ORF">SAMN05444487_1121</name>
</gene>
<evidence type="ECO:0000256" key="1">
    <source>
        <dbReference type="SAM" id="Phobius"/>
    </source>
</evidence>
<dbReference type="EMBL" id="FNNQ01000012">
    <property type="protein sequence ID" value="SDX20823.1"/>
    <property type="molecule type" value="Genomic_DNA"/>
</dbReference>
<evidence type="ECO:0000313" key="3">
    <source>
        <dbReference type="EMBL" id="SDX20823.1"/>
    </source>
</evidence>
<proteinExistence type="predicted"/>
<keyword evidence="1" id="KW-0812">Transmembrane</keyword>
<keyword evidence="1" id="KW-0472">Membrane</keyword>
<dbReference type="AlphaFoldDB" id="A0A1H2ZTT1"/>
<protein>
    <recommendedName>
        <fullName evidence="2">DUF3899 domain-containing protein</fullName>
    </recommendedName>
</protein>
<dbReference type="Pfam" id="PF13038">
    <property type="entry name" value="DUF3899"/>
    <property type="match status" value="1"/>
</dbReference>
<sequence length="128" mass="14435">MLNNRFLWIIVATLMSIFATWVLSDGSIIRWINALFMTGLISLVIAAAYFVINGGFFNNFAKGFSKIFTLMSNNALRSIVKDHEFDDSPDGEDSKVERKAWATQLIISLTFILGLVDIALSFLLLYFI</sequence>
<dbReference type="RefSeq" id="WP_091741084.1">
    <property type="nucleotide sequence ID" value="NZ_FNNQ01000012.1"/>
</dbReference>
<evidence type="ECO:0000259" key="2">
    <source>
        <dbReference type="Pfam" id="PF13038"/>
    </source>
</evidence>
<organism evidence="3 4">
    <name type="scientific">Marininema mesophilum</name>
    <dbReference type="NCBI Taxonomy" id="1048340"/>
    <lineage>
        <taxon>Bacteria</taxon>
        <taxon>Bacillati</taxon>
        <taxon>Bacillota</taxon>
        <taxon>Bacilli</taxon>
        <taxon>Bacillales</taxon>
        <taxon>Thermoactinomycetaceae</taxon>
        <taxon>Marininema</taxon>
    </lineage>
</organism>
<reference evidence="3 4" key="1">
    <citation type="submission" date="2016-10" db="EMBL/GenBank/DDBJ databases">
        <authorList>
            <person name="de Groot N.N."/>
        </authorList>
    </citation>
    <scope>NUCLEOTIDE SEQUENCE [LARGE SCALE GENOMIC DNA]</scope>
    <source>
        <strain evidence="3 4">DSM 45610</strain>
    </source>
</reference>
<accession>A0A1H2ZTT1</accession>
<name>A0A1H2ZTT1_9BACL</name>
<feature type="transmembrane region" description="Helical" evidence="1">
    <location>
        <begin position="31"/>
        <end position="52"/>
    </location>
</feature>
<dbReference type="InterPro" id="IPR025007">
    <property type="entry name" value="DUF3899"/>
</dbReference>
<dbReference type="OrthoDB" id="9874690at2"/>
<evidence type="ECO:0000313" key="4">
    <source>
        <dbReference type="Proteomes" id="UP000198534"/>
    </source>
</evidence>
<keyword evidence="4" id="KW-1185">Reference proteome</keyword>